<dbReference type="AlphaFoldDB" id="A0AAD7K6R1"/>
<name>A0AAD7K6R1_9AGAR</name>
<gene>
    <name evidence="1" type="ORF">DFH07DRAFT_950408</name>
</gene>
<evidence type="ECO:0000313" key="2">
    <source>
        <dbReference type="Proteomes" id="UP001215280"/>
    </source>
</evidence>
<dbReference type="Proteomes" id="UP001215280">
    <property type="component" value="Unassembled WGS sequence"/>
</dbReference>
<organism evidence="1 2">
    <name type="scientific">Mycena maculata</name>
    <dbReference type="NCBI Taxonomy" id="230809"/>
    <lineage>
        <taxon>Eukaryota</taxon>
        <taxon>Fungi</taxon>
        <taxon>Dikarya</taxon>
        <taxon>Basidiomycota</taxon>
        <taxon>Agaricomycotina</taxon>
        <taxon>Agaricomycetes</taxon>
        <taxon>Agaricomycetidae</taxon>
        <taxon>Agaricales</taxon>
        <taxon>Marasmiineae</taxon>
        <taxon>Mycenaceae</taxon>
        <taxon>Mycena</taxon>
    </lineage>
</organism>
<comment type="caution">
    <text evidence="1">The sequence shown here is derived from an EMBL/GenBank/DDBJ whole genome shotgun (WGS) entry which is preliminary data.</text>
</comment>
<keyword evidence="2" id="KW-1185">Reference proteome</keyword>
<evidence type="ECO:0000313" key="1">
    <source>
        <dbReference type="EMBL" id="KAJ7779345.1"/>
    </source>
</evidence>
<protein>
    <submittedName>
        <fullName evidence="1">Uncharacterized protein</fullName>
    </submittedName>
</protein>
<accession>A0AAD7K6R1</accession>
<dbReference type="EMBL" id="JARJLG010000007">
    <property type="protein sequence ID" value="KAJ7779345.1"/>
    <property type="molecule type" value="Genomic_DNA"/>
</dbReference>
<proteinExistence type="predicted"/>
<sequence length="349" mass="36975">MSVFVVFAVDAVDHLTMRPSADQLCYANKQGCMKFVTACFYATPWLTRRIWGFGISRTAALATRSVFLTDPLAYRFPRAPGALPIKPLRLPVNSRTVGHWRVGASLFAPVNITWLRLCLPTSSLLLPGSLIETLRQHLKDPSVYLAAEFSPATPACLAAAVPAPAARHAPSCCLPPLPAGPAWPAPATRCHPATAASLAWRRTLLLPAAPPLLLPAIATYWPGPACFCHPPLPCRPCPAVAALLAWRHSSSTRLPLCSCRCPSAPADNLPPVSRCRCLLAGALLLAPGGHAPAAYAHRRPAPAACGPAVPGPAARTCRRRGLLAGALLSTPGRHAPAALFLRALLHRSP</sequence>
<reference evidence="1" key="1">
    <citation type="submission" date="2023-03" db="EMBL/GenBank/DDBJ databases">
        <title>Massive genome expansion in bonnet fungi (Mycena s.s.) driven by repeated elements and novel gene families across ecological guilds.</title>
        <authorList>
            <consortium name="Lawrence Berkeley National Laboratory"/>
            <person name="Harder C.B."/>
            <person name="Miyauchi S."/>
            <person name="Viragh M."/>
            <person name="Kuo A."/>
            <person name="Thoen E."/>
            <person name="Andreopoulos B."/>
            <person name="Lu D."/>
            <person name="Skrede I."/>
            <person name="Drula E."/>
            <person name="Henrissat B."/>
            <person name="Morin E."/>
            <person name="Kohler A."/>
            <person name="Barry K."/>
            <person name="LaButti K."/>
            <person name="Morin E."/>
            <person name="Salamov A."/>
            <person name="Lipzen A."/>
            <person name="Mereny Z."/>
            <person name="Hegedus B."/>
            <person name="Baldrian P."/>
            <person name="Stursova M."/>
            <person name="Weitz H."/>
            <person name="Taylor A."/>
            <person name="Grigoriev I.V."/>
            <person name="Nagy L.G."/>
            <person name="Martin F."/>
            <person name="Kauserud H."/>
        </authorList>
    </citation>
    <scope>NUCLEOTIDE SEQUENCE</scope>
    <source>
        <strain evidence="1">CBHHK188m</strain>
    </source>
</reference>